<dbReference type="InterPro" id="IPR004217">
    <property type="entry name" value="Tim10-like"/>
</dbReference>
<reference evidence="2 3" key="1">
    <citation type="journal article" date="2017" name="Gigascience">
        <title>Draft genome of the honey bee ectoparasitic mite, Tropilaelaps mercedesae, is shaped by the parasitic life history.</title>
        <authorList>
            <person name="Dong X."/>
            <person name="Armstrong S.D."/>
            <person name="Xia D."/>
            <person name="Makepeace B.L."/>
            <person name="Darby A.C."/>
            <person name="Kadowaki T."/>
        </authorList>
    </citation>
    <scope>NUCLEOTIDE SEQUENCE [LARGE SCALE GENOMIC DNA]</scope>
    <source>
        <strain evidence="2">Wuxi-XJTLU</strain>
    </source>
</reference>
<dbReference type="Gene3D" id="1.10.287.810">
    <property type="entry name" value="Mitochondrial import inner membrane translocase subunit tim13 like domains"/>
    <property type="match status" value="1"/>
</dbReference>
<comment type="caution">
    <text evidence="2">The sequence shown here is derived from an EMBL/GenBank/DDBJ whole genome shotgun (WGS) entry which is preliminary data.</text>
</comment>
<name>A0A1V9XR92_9ACAR</name>
<organism evidence="2 3">
    <name type="scientific">Tropilaelaps mercedesae</name>
    <dbReference type="NCBI Taxonomy" id="418985"/>
    <lineage>
        <taxon>Eukaryota</taxon>
        <taxon>Metazoa</taxon>
        <taxon>Ecdysozoa</taxon>
        <taxon>Arthropoda</taxon>
        <taxon>Chelicerata</taxon>
        <taxon>Arachnida</taxon>
        <taxon>Acari</taxon>
        <taxon>Parasitiformes</taxon>
        <taxon>Mesostigmata</taxon>
        <taxon>Gamasina</taxon>
        <taxon>Dermanyssoidea</taxon>
        <taxon>Laelapidae</taxon>
        <taxon>Tropilaelaps</taxon>
    </lineage>
</organism>
<dbReference type="Pfam" id="PF02953">
    <property type="entry name" value="zf-Tim10_DDP"/>
    <property type="match status" value="1"/>
</dbReference>
<sequence>MSSFDSIPSDEKISPAEREELMDQVKQSIAVANAQELLQKMTEKCFQRCIGKPGSSVDNSEQYQDFGPAVISTADLSQRATENSQTHWDSRDSWPSSGKLCFWFGCCIDQTDDGYQADGYRALTSGMSSQALACPWALCHRELKKEDELAPKGVYCFAIVGLRVTDTGARADAPTDGSFLKAFWVCIVAA</sequence>
<gene>
    <name evidence="2" type="ORF">BIW11_08075</name>
</gene>
<dbReference type="STRING" id="418985.A0A1V9XR92"/>
<proteinExistence type="predicted"/>
<evidence type="ECO:0000313" key="3">
    <source>
        <dbReference type="Proteomes" id="UP000192247"/>
    </source>
</evidence>
<feature type="domain" description="Tim10-like" evidence="1">
    <location>
        <begin position="24"/>
        <end position="62"/>
    </location>
</feature>
<protein>
    <submittedName>
        <fullName evidence="2">Mitochondrial import inner membrane translocase subunit Tim13-like</fullName>
    </submittedName>
</protein>
<dbReference type="EMBL" id="MNPL01005514">
    <property type="protein sequence ID" value="OQR75971.1"/>
    <property type="molecule type" value="Genomic_DNA"/>
</dbReference>
<dbReference type="OrthoDB" id="7813104at2759"/>
<dbReference type="InParanoid" id="A0A1V9XR92"/>
<evidence type="ECO:0000259" key="1">
    <source>
        <dbReference type="Pfam" id="PF02953"/>
    </source>
</evidence>
<dbReference type="Proteomes" id="UP000192247">
    <property type="component" value="Unassembled WGS sequence"/>
</dbReference>
<dbReference type="AlphaFoldDB" id="A0A1V9XR92"/>
<accession>A0A1V9XR92</accession>
<evidence type="ECO:0000313" key="2">
    <source>
        <dbReference type="EMBL" id="OQR75971.1"/>
    </source>
</evidence>
<dbReference type="InterPro" id="IPR035427">
    <property type="entry name" value="Tim10-like_dom_sf"/>
</dbReference>
<dbReference type="SUPFAM" id="SSF144122">
    <property type="entry name" value="Tim10-like"/>
    <property type="match status" value="1"/>
</dbReference>
<keyword evidence="3" id="KW-1185">Reference proteome</keyword>